<name>A0ACB9YMA8_9PEZI</name>
<proteinExistence type="predicted"/>
<evidence type="ECO:0000313" key="1">
    <source>
        <dbReference type="EMBL" id="KAI4860175.1"/>
    </source>
</evidence>
<dbReference type="EMBL" id="MU393596">
    <property type="protein sequence ID" value="KAI4860175.1"/>
    <property type="molecule type" value="Genomic_DNA"/>
</dbReference>
<organism evidence="1 2">
    <name type="scientific">Hypoxylon rubiginosum</name>
    <dbReference type="NCBI Taxonomy" id="110542"/>
    <lineage>
        <taxon>Eukaryota</taxon>
        <taxon>Fungi</taxon>
        <taxon>Dikarya</taxon>
        <taxon>Ascomycota</taxon>
        <taxon>Pezizomycotina</taxon>
        <taxon>Sordariomycetes</taxon>
        <taxon>Xylariomycetidae</taxon>
        <taxon>Xylariales</taxon>
        <taxon>Hypoxylaceae</taxon>
        <taxon>Hypoxylon</taxon>
    </lineage>
</organism>
<evidence type="ECO:0000313" key="2">
    <source>
        <dbReference type="Proteomes" id="UP001497700"/>
    </source>
</evidence>
<keyword evidence="2" id="KW-1185">Reference proteome</keyword>
<reference evidence="1 2" key="1">
    <citation type="journal article" date="2022" name="New Phytol.">
        <title>Ecological generalism drives hyperdiversity of secondary metabolite gene clusters in xylarialean endophytes.</title>
        <authorList>
            <person name="Franco M.E.E."/>
            <person name="Wisecaver J.H."/>
            <person name="Arnold A.E."/>
            <person name="Ju Y.M."/>
            <person name="Slot J.C."/>
            <person name="Ahrendt S."/>
            <person name="Moore L.P."/>
            <person name="Eastman K.E."/>
            <person name="Scott K."/>
            <person name="Konkel Z."/>
            <person name="Mondo S.J."/>
            <person name="Kuo A."/>
            <person name="Hayes R.D."/>
            <person name="Haridas S."/>
            <person name="Andreopoulos B."/>
            <person name="Riley R."/>
            <person name="LaButti K."/>
            <person name="Pangilinan J."/>
            <person name="Lipzen A."/>
            <person name="Amirebrahimi M."/>
            <person name="Yan J."/>
            <person name="Adam C."/>
            <person name="Keymanesh K."/>
            <person name="Ng V."/>
            <person name="Louie K."/>
            <person name="Northen T."/>
            <person name="Drula E."/>
            <person name="Henrissat B."/>
            <person name="Hsieh H.M."/>
            <person name="Youens-Clark K."/>
            <person name="Lutzoni F."/>
            <person name="Miadlikowska J."/>
            <person name="Eastwood D.C."/>
            <person name="Hamelin R.C."/>
            <person name="Grigoriev I.V."/>
            <person name="U'Ren J.M."/>
        </authorList>
    </citation>
    <scope>NUCLEOTIDE SEQUENCE [LARGE SCALE GENOMIC DNA]</scope>
    <source>
        <strain evidence="1 2">CBS 119005</strain>
    </source>
</reference>
<protein>
    <submittedName>
        <fullName evidence="1">Uncharacterized protein</fullName>
    </submittedName>
</protein>
<sequence>MMVSRFSLLALSLALLQPLVAGLVVPRYFKPHPFTRRSLSVQKVQEELGAIVSSGSTIFGPEDPRFAEATERHSTHAVPIIEVVVVPAIESDVSVIVEYCNDNSIDFMAVNRAHARTYTVGAFDGLMIDLGQLLGIEMQPDEKSAWFQGGTYDGLVMDYLWERGFVATTGSCDCVGMMGPGLGGGHGRHEGLYGLISDNLLNLNVVLANGSAIRVNETSHADLFWGMKGAGHNFGIVTSFELKIHPREVDVWHYHNYIWTEDKLEQLFEEANKLHADGNTPVNMALNVATFVLNQSISETEVVIFWTFAYRGPAEEAEAILAPFNQIEAAYDESGDVPYPGISDIQGTSLDSANCALNHEWVMSTSGVKVYNVTATREVYQLYQQYLDRYPQLSNSYVAHEGYSNAAVRSFRAEDSAFPFREYNHLLAFGAEVPPGFRDNLTSIARKLADDVSALWNAGQPGVPPSNYVNYATGFEPLPSIYGYEPWRLERLVGLKNRYDPHNRFRFYNPIVQNNGS</sequence>
<dbReference type="Proteomes" id="UP001497700">
    <property type="component" value="Unassembled WGS sequence"/>
</dbReference>
<comment type="caution">
    <text evidence="1">The sequence shown here is derived from an EMBL/GenBank/DDBJ whole genome shotgun (WGS) entry which is preliminary data.</text>
</comment>
<accession>A0ACB9YMA8</accession>
<gene>
    <name evidence="1" type="ORF">F4820DRAFT_437520</name>
</gene>